<evidence type="ECO:0000256" key="10">
    <source>
        <dbReference type="ARBA" id="ARBA00048048"/>
    </source>
</evidence>
<feature type="transmembrane region" description="Helical" evidence="11">
    <location>
        <begin position="82"/>
        <end position="101"/>
    </location>
</feature>
<evidence type="ECO:0000313" key="14">
    <source>
        <dbReference type="EMBL" id="KZT68023.1"/>
    </source>
</evidence>
<evidence type="ECO:0000256" key="7">
    <source>
        <dbReference type="ARBA" id="ARBA00023288"/>
    </source>
</evidence>
<evidence type="ECO:0000256" key="9">
    <source>
        <dbReference type="ARBA" id="ARBA00038298"/>
    </source>
</evidence>
<protein>
    <recommendedName>
        <fullName evidence="11">Palmitoyltransferase</fullName>
        <ecNumber evidence="11">2.3.1.225</ecNumber>
    </recommendedName>
</protein>
<feature type="transmembrane region" description="Helical" evidence="11">
    <location>
        <begin position="268"/>
        <end position="289"/>
    </location>
</feature>
<gene>
    <name evidence="14" type="ORF">DAEQUDRAFT_728291</name>
</gene>
<proteinExistence type="inferred from homology"/>
<dbReference type="PROSITE" id="PS50216">
    <property type="entry name" value="DHHC"/>
    <property type="match status" value="1"/>
</dbReference>
<evidence type="ECO:0000256" key="8">
    <source>
        <dbReference type="ARBA" id="ARBA00023315"/>
    </source>
</evidence>
<keyword evidence="4 11" id="KW-1133">Transmembrane helix</keyword>
<evidence type="ECO:0000256" key="3">
    <source>
        <dbReference type="ARBA" id="ARBA00022692"/>
    </source>
</evidence>
<dbReference type="AlphaFoldDB" id="A0A165PC26"/>
<dbReference type="Proteomes" id="UP000076727">
    <property type="component" value="Unassembled WGS sequence"/>
</dbReference>
<evidence type="ECO:0000256" key="6">
    <source>
        <dbReference type="ARBA" id="ARBA00023139"/>
    </source>
</evidence>
<feature type="region of interest" description="Disordered" evidence="12">
    <location>
        <begin position="146"/>
        <end position="172"/>
    </location>
</feature>
<evidence type="ECO:0000256" key="5">
    <source>
        <dbReference type="ARBA" id="ARBA00023136"/>
    </source>
</evidence>
<comment type="catalytic activity">
    <reaction evidence="10 11">
        <text>L-cysteinyl-[protein] + hexadecanoyl-CoA = S-hexadecanoyl-L-cysteinyl-[protein] + CoA</text>
        <dbReference type="Rhea" id="RHEA:36683"/>
        <dbReference type="Rhea" id="RHEA-COMP:10131"/>
        <dbReference type="Rhea" id="RHEA-COMP:11032"/>
        <dbReference type="ChEBI" id="CHEBI:29950"/>
        <dbReference type="ChEBI" id="CHEBI:57287"/>
        <dbReference type="ChEBI" id="CHEBI:57379"/>
        <dbReference type="ChEBI" id="CHEBI:74151"/>
        <dbReference type="EC" id="2.3.1.225"/>
    </reaction>
</comment>
<dbReference type="EMBL" id="KV429070">
    <property type="protein sequence ID" value="KZT68023.1"/>
    <property type="molecule type" value="Genomic_DNA"/>
</dbReference>
<evidence type="ECO:0000313" key="15">
    <source>
        <dbReference type="Proteomes" id="UP000076727"/>
    </source>
</evidence>
<dbReference type="STRING" id="1314783.A0A165PC26"/>
<keyword evidence="6" id="KW-0564">Palmitate</keyword>
<feature type="transmembrane region" description="Helical" evidence="11">
    <location>
        <begin position="40"/>
        <end position="62"/>
    </location>
</feature>
<dbReference type="PANTHER" id="PTHR22883:SF23">
    <property type="entry name" value="PALMITOYLTRANSFERASE ZDHHC6"/>
    <property type="match status" value="1"/>
</dbReference>
<dbReference type="OrthoDB" id="1436450at2759"/>
<sequence length="439" mass="50134">MAKHEEKSKRQDFNCCAVMEESAMRARERRAKRKQKPMPWIVLKLAVGMTIGIVAYTFYVYIGRLCVPMIRKDQGALGGRATGIGFLVVFCVLGLIMLWAYEKVVLTSPGLARDFVEKTPEPLVNNFVPAWWDSQRDLTGMPYQYTGQSEQRHSDSTAAEPQTSNGNYANGDVEAGMTDAIPAAAQAHVATYGAPAPQINVSPRKGPQNTRRVPETPVLRPENRYCYKEGFVKPFRAHHCAACGTCVLRYDHHCPWIGQCVGARNYKFFVIFVEWAVLFCSWTFATLVADQAKSGHVDPEKIVIIVLSAFFIFFTSSLLVSHTRLIMLNTTTVESIRASSVRDRDNRVLARMYPWWAYGDKRRTRKQWDQEWGRIDHEGNLWWLGSSRANWESVMGAHVWQWFLPIGQSPDDGVSYKPNPRHDSEGRWRPRREWPAELQ</sequence>
<evidence type="ECO:0000259" key="13">
    <source>
        <dbReference type="Pfam" id="PF01529"/>
    </source>
</evidence>
<dbReference type="GO" id="GO:0006612">
    <property type="term" value="P:protein targeting to membrane"/>
    <property type="evidence" value="ECO:0007669"/>
    <property type="project" value="TreeGrafter"/>
</dbReference>
<comment type="similarity">
    <text evidence="9">Belongs to the DHHC palmitoyltransferase family. PFA5 subfamily.</text>
</comment>
<dbReference type="PANTHER" id="PTHR22883">
    <property type="entry name" value="ZINC FINGER DHHC DOMAIN CONTAINING PROTEIN"/>
    <property type="match status" value="1"/>
</dbReference>
<comment type="subcellular location">
    <subcellularLocation>
        <location evidence="1">Membrane</location>
        <topology evidence="1">Multi-pass membrane protein</topology>
    </subcellularLocation>
</comment>
<keyword evidence="15" id="KW-1185">Reference proteome</keyword>
<feature type="domain" description="Palmitoyltransferase DHHC" evidence="13">
    <location>
        <begin position="222"/>
        <end position="337"/>
    </location>
</feature>
<evidence type="ECO:0000256" key="1">
    <source>
        <dbReference type="ARBA" id="ARBA00004141"/>
    </source>
</evidence>
<keyword evidence="3 11" id="KW-0812">Transmembrane</keyword>
<name>A0A165PC26_9APHY</name>
<dbReference type="EC" id="2.3.1.225" evidence="11"/>
<evidence type="ECO:0000256" key="4">
    <source>
        <dbReference type="ARBA" id="ARBA00022989"/>
    </source>
</evidence>
<feature type="compositionally biased region" description="Polar residues" evidence="12">
    <location>
        <begin position="156"/>
        <end position="168"/>
    </location>
</feature>
<evidence type="ECO:0000256" key="12">
    <source>
        <dbReference type="SAM" id="MobiDB-lite"/>
    </source>
</evidence>
<feature type="region of interest" description="Disordered" evidence="12">
    <location>
        <begin position="411"/>
        <end position="439"/>
    </location>
</feature>
<keyword evidence="7" id="KW-0449">Lipoprotein</keyword>
<dbReference type="GO" id="GO:0016020">
    <property type="term" value="C:membrane"/>
    <property type="evidence" value="ECO:0007669"/>
    <property type="project" value="UniProtKB-SubCell"/>
</dbReference>
<keyword evidence="8 11" id="KW-0012">Acyltransferase</keyword>
<dbReference type="InterPro" id="IPR039859">
    <property type="entry name" value="PFA4/ZDH16/20/ERF2-like"/>
</dbReference>
<evidence type="ECO:0000256" key="2">
    <source>
        <dbReference type="ARBA" id="ARBA00022679"/>
    </source>
</evidence>
<feature type="transmembrane region" description="Helical" evidence="11">
    <location>
        <begin position="301"/>
        <end position="320"/>
    </location>
</feature>
<dbReference type="Pfam" id="PF01529">
    <property type="entry name" value="DHHC"/>
    <property type="match status" value="1"/>
</dbReference>
<organism evidence="14 15">
    <name type="scientific">Daedalea quercina L-15889</name>
    <dbReference type="NCBI Taxonomy" id="1314783"/>
    <lineage>
        <taxon>Eukaryota</taxon>
        <taxon>Fungi</taxon>
        <taxon>Dikarya</taxon>
        <taxon>Basidiomycota</taxon>
        <taxon>Agaricomycotina</taxon>
        <taxon>Agaricomycetes</taxon>
        <taxon>Polyporales</taxon>
        <taxon>Fomitopsis</taxon>
    </lineage>
</organism>
<dbReference type="GO" id="GO:0019706">
    <property type="term" value="F:protein-cysteine S-palmitoyltransferase activity"/>
    <property type="evidence" value="ECO:0007669"/>
    <property type="project" value="UniProtKB-EC"/>
</dbReference>
<feature type="compositionally biased region" description="Basic and acidic residues" evidence="12">
    <location>
        <begin position="420"/>
        <end position="439"/>
    </location>
</feature>
<accession>A0A165PC26</accession>
<keyword evidence="5 11" id="KW-0472">Membrane</keyword>
<reference evidence="14 15" key="1">
    <citation type="journal article" date="2016" name="Mol. Biol. Evol.">
        <title>Comparative Genomics of Early-Diverging Mushroom-Forming Fungi Provides Insights into the Origins of Lignocellulose Decay Capabilities.</title>
        <authorList>
            <person name="Nagy L.G."/>
            <person name="Riley R."/>
            <person name="Tritt A."/>
            <person name="Adam C."/>
            <person name="Daum C."/>
            <person name="Floudas D."/>
            <person name="Sun H."/>
            <person name="Yadav J.S."/>
            <person name="Pangilinan J."/>
            <person name="Larsson K.H."/>
            <person name="Matsuura K."/>
            <person name="Barry K."/>
            <person name="Labutti K."/>
            <person name="Kuo R."/>
            <person name="Ohm R.A."/>
            <person name="Bhattacharya S.S."/>
            <person name="Shirouzu T."/>
            <person name="Yoshinaga Y."/>
            <person name="Martin F.M."/>
            <person name="Grigoriev I.V."/>
            <person name="Hibbett D.S."/>
        </authorList>
    </citation>
    <scope>NUCLEOTIDE SEQUENCE [LARGE SCALE GENOMIC DNA]</scope>
    <source>
        <strain evidence="14 15">L-15889</strain>
    </source>
</reference>
<dbReference type="GO" id="GO:0005783">
    <property type="term" value="C:endoplasmic reticulum"/>
    <property type="evidence" value="ECO:0007669"/>
    <property type="project" value="TreeGrafter"/>
</dbReference>
<evidence type="ECO:0000256" key="11">
    <source>
        <dbReference type="RuleBase" id="RU079119"/>
    </source>
</evidence>
<comment type="domain">
    <text evidence="11">The DHHC domain is required for palmitoyltransferase activity.</text>
</comment>
<dbReference type="GO" id="GO:0005794">
    <property type="term" value="C:Golgi apparatus"/>
    <property type="evidence" value="ECO:0007669"/>
    <property type="project" value="TreeGrafter"/>
</dbReference>
<keyword evidence="2 11" id="KW-0808">Transferase</keyword>
<dbReference type="InterPro" id="IPR001594">
    <property type="entry name" value="Palmitoyltrfase_DHHC"/>
</dbReference>